<dbReference type="Pfam" id="PF00153">
    <property type="entry name" value="Mito_carr"/>
    <property type="match status" value="2"/>
</dbReference>
<dbReference type="AlphaFoldDB" id="A0ABD3RMZ5"/>
<keyword evidence="3 4" id="KW-0472">Membrane</keyword>
<dbReference type="PROSITE" id="PS50920">
    <property type="entry name" value="SOLCAR"/>
    <property type="match status" value="1"/>
</dbReference>
<comment type="subcellular location">
    <subcellularLocation>
        <location evidence="1">Membrane</location>
        <topology evidence="1">Multi-pass membrane protein</topology>
    </subcellularLocation>
</comment>
<keyword evidence="7" id="KW-1185">Reference proteome</keyword>
<dbReference type="GO" id="GO:0016020">
    <property type="term" value="C:membrane"/>
    <property type="evidence" value="ECO:0007669"/>
    <property type="project" value="UniProtKB-SubCell"/>
</dbReference>
<dbReference type="EMBL" id="JALLPB020000459">
    <property type="protein sequence ID" value="KAL3808920.1"/>
    <property type="molecule type" value="Genomic_DNA"/>
</dbReference>
<evidence type="ECO:0000256" key="4">
    <source>
        <dbReference type="PROSITE-ProRule" id="PRU00282"/>
    </source>
</evidence>
<evidence type="ECO:0000256" key="5">
    <source>
        <dbReference type="RuleBase" id="RU000488"/>
    </source>
</evidence>
<organism evidence="6 7">
    <name type="scientific">Cyclostephanos tholiformis</name>
    <dbReference type="NCBI Taxonomy" id="382380"/>
    <lineage>
        <taxon>Eukaryota</taxon>
        <taxon>Sar</taxon>
        <taxon>Stramenopiles</taxon>
        <taxon>Ochrophyta</taxon>
        <taxon>Bacillariophyta</taxon>
        <taxon>Coscinodiscophyceae</taxon>
        <taxon>Thalassiosirophycidae</taxon>
        <taxon>Stephanodiscales</taxon>
        <taxon>Stephanodiscaceae</taxon>
        <taxon>Cyclostephanos</taxon>
    </lineage>
</organism>
<dbReference type="PANTHER" id="PTHR47567:SF1">
    <property type="entry name" value="NAD-DEPENDENT EPIMERASE_DEHYDRATASE DOMAIN-CONTAINING PROTEIN"/>
    <property type="match status" value="1"/>
</dbReference>
<keyword evidence="5" id="KW-0813">Transport</keyword>
<evidence type="ECO:0000256" key="2">
    <source>
        <dbReference type="ARBA" id="ARBA00022692"/>
    </source>
</evidence>
<protein>
    <recommendedName>
        <fullName evidence="8">Mitochondrial carrier protein</fullName>
    </recommendedName>
</protein>
<comment type="similarity">
    <text evidence="5">Belongs to the mitochondrial carrier (TC 2.A.29) family.</text>
</comment>
<evidence type="ECO:0008006" key="8">
    <source>
        <dbReference type="Google" id="ProtNLM"/>
    </source>
</evidence>
<dbReference type="InterPro" id="IPR023395">
    <property type="entry name" value="MCP_dom_sf"/>
</dbReference>
<evidence type="ECO:0000256" key="3">
    <source>
        <dbReference type="ARBA" id="ARBA00023136"/>
    </source>
</evidence>
<dbReference type="PANTHER" id="PTHR47567">
    <property type="entry name" value="MITOCHONDRIAL SUBSTRATE/SOLUTE CARRIER"/>
    <property type="match status" value="1"/>
</dbReference>
<proteinExistence type="inferred from homology"/>
<dbReference type="SUPFAM" id="SSF103506">
    <property type="entry name" value="Mitochondrial carrier"/>
    <property type="match status" value="1"/>
</dbReference>
<sequence>MSAADGANADPPSLRQILEKAGASAVRGGTAGAVAMGMNVGLLMWMRTTVRYASWTEIKNETRTLWRWDDMPSSVELWHFSNEFIESFIPACCSLFTYWRDTPFLIVVFFLRIQVNYQYRHGTSFPVALRTIYADGGIPRFYRGVIPALAQGPLSRFGDTAANTGMLTLLDSFEVTKDLNVGYKTVAASIAAGLFRIVLMPVDTVKTTMQVTGKFSSVVSKVKVEGVPALYHGSLAAASATFVGHYPWFFTYNLLSEKIPKQDDRLMELGRRALLGFCSSAVSDTCSNSIRVIKVYKQSHPEALTYPQCVQRVISESGITGLMFRGLETKILSNGLQGILFSIMWKHFEELLFPKK</sequence>
<dbReference type="InterPro" id="IPR018108">
    <property type="entry name" value="MCP_transmembrane"/>
</dbReference>
<keyword evidence="2 4" id="KW-0812">Transmembrane</keyword>
<comment type="caution">
    <text evidence="6">The sequence shown here is derived from an EMBL/GenBank/DDBJ whole genome shotgun (WGS) entry which is preliminary data.</text>
</comment>
<gene>
    <name evidence="6" type="ORF">ACHAXA_004688</name>
</gene>
<evidence type="ECO:0000313" key="6">
    <source>
        <dbReference type="EMBL" id="KAL3808920.1"/>
    </source>
</evidence>
<dbReference type="Gene3D" id="1.50.40.10">
    <property type="entry name" value="Mitochondrial carrier domain"/>
    <property type="match status" value="1"/>
</dbReference>
<reference evidence="6 7" key="1">
    <citation type="submission" date="2024-10" db="EMBL/GenBank/DDBJ databases">
        <title>Updated reference genomes for cyclostephanoid diatoms.</title>
        <authorList>
            <person name="Roberts W.R."/>
            <person name="Alverson A.J."/>
        </authorList>
    </citation>
    <scope>NUCLEOTIDE SEQUENCE [LARGE SCALE GENOMIC DNA]</scope>
    <source>
        <strain evidence="6 7">AJA228-03</strain>
    </source>
</reference>
<dbReference type="Proteomes" id="UP001530377">
    <property type="component" value="Unassembled WGS sequence"/>
</dbReference>
<evidence type="ECO:0000256" key="1">
    <source>
        <dbReference type="ARBA" id="ARBA00004141"/>
    </source>
</evidence>
<feature type="repeat" description="Solcar" evidence="4">
    <location>
        <begin position="179"/>
        <end position="258"/>
    </location>
</feature>
<accession>A0ABD3RMZ5</accession>
<evidence type="ECO:0000313" key="7">
    <source>
        <dbReference type="Proteomes" id="UP001530377"/>
    </source>
</evidence>
<name>A0ABD3RMZ5_9STRA</name>